<keyword evidence="1" id="KW-0732">Signal</keyword>
<protein>
    <submittedName>
        <fullName evidence="3">META domain-containing protein</fullName>
    </submittedName>
</protein>
<dbReference type="Proteomes" id="UP001589896">
    <property type="component" value="Unassembled WGS sequence"/>
</dbReference>
<reference evidence="3 4" key="1">
    <citation type="submission" date="2024-09" db="EMBL/GenBank/DDBJ databases">
        <authorList>
            <person name="Sun Q."/>
            <person name="Mori K."/>
        </authorList>
    </citation>
    <scope>NUCLEOTIDE SEQUENCE [LARGE SCALE GENOMIC DNA]</scope>
    <source>
        <strain evidence="3 4">KCTC 23076</strain>
    </source>
</reference>
<dbReference type="RefSeq" id="WP_386668537.1">
    <property type="nucleotide sequence ID" value="NZ_JBHLTG010000002.1"/>
</dbReference>
<feature type="chain" id="PRO_5046476752" evidence="1">
    <location>
        <begin position="24"/>
        <end position="265"/>
    </location>
</feature>
<feature type="domain" description="DUF306" evidence="2">
    <location>
        <begin position="148"/>
        <end position="254"/>
    </location>
</feature>
<dbReference type="InterPro" id="IPR005184">
    <property type="entry name" value="DUF306_Meta_HslJ"/>
</dbReference>
<dbReference type="Gene3D" id="2.40.128.270">
    <property type="match status" value="2"/>
</dbReference>
<sequence>MRDRTLVAAALTAALLLAGTGCSGPGGASSGAGALTGAWQLTSGADAEGPIEPGDAFVTLIVDGESAGGRAACNTYDVEITGTVDDLTIGAATMTEMACLDDGLMELESRYITALSTTTSAEVGSASLVLRGDEVELAFEPIPEVPTESLTDTDWRLTTLLTGEGPNGTASSVTGEPTLLLTADGRITGSAGCRGFEGRYDAHFGEITTALDVEAADCPAEFVDQENHILGVLGGFRATVEGDQLTLMSTVGSTGLVYTAAAAGS</sequence>
<dbReference type="Pfam" id="PF03724">
    <property type="entry name" value="META"/>
    <property type="match status" value="2"/>
</dbReference>
<evidence type="ECO:0000313" key="4">
    <source>
        <dbReference type="Proteomes" id="UP001589896"/>
    </source>
</evidence>
<dbReference type="InterPro" id="IPR053147">
    <property type="entry name" value="Hsp_HslJ-like"/>
</dbReference>
<feature type="signal peptide" evidence="1">
    <location>
        <begin position="1"/>
        <end position="23"/>
    </location>
</feature>
<organism evidence="3 4">
    <name type="scientific">Lysobacter korlensis</name>
    <dbReference type="NCBI Taxonomy" id="553636"/>
    <lineage>
        <taxon>Bacteria</taxon>
        <taxon>Pseudomonadati</taxon>
        <taxon>Pseudomonadota</taxon>
        <taxon>Gammaproteobacteria</taxon>
        <taxon>Lysobacterales</taxon>
        <taxon>Lysobacteraceae</taxon>
        <taxon>Lysobacter</taxon>
    </lineage>
</organism>
<evidence type="ECO:0000313" key="3">
    <source>
        <dbReference type="EMBL" id="MFC0678568.1"/>
    </source>
</evidence>
<dbReference type="PANTHER" id="PTHR35535:SF2">
    <property type="entry name" value="DUF306 DOMAIN-CONTAINING PROTEIN"/>
    <property type="match status" value="1"/>
</dbReference>
<name>A0ABV6RRL5_9GAMM</name>
<dbReference type="PANTHER" id="PTHR35535">
    <property type="entry name" value="HEAT SHOCK PROTEIN HSLJ"/>
    <property type="match status" value="1"/>
</dbReference>
<accession>A0ABV6RRL5</accession>
<dbReference type="EMBL" id="JBHLTG010000002">
    <property type="protein sequence ID" value="MFC0678568.1"/>
    <property type="molecule type" value="Genomic_DNA"/>
</dbReference>
<dbReference type="InterPro" id="IPR038670">
    <property type="entry name" value="HslJ-like_sf"/>
</dbReference>
<evidence type="ECO:0000256" key="1">
    <source>
        <dbReference type="SAM" id="SignalP"/>
    </source>
</evidence>
<feature type="domain" description="DUF306" evidence="2">
    <location>
        <begin position="35"/>
        <end position="134"/>
    </location>
</feature>
<proteinExistence type="predicted"/>
<comment type="caution">
    <text evidence="3">The sequence shown here is derived from an EMBL/GenBank/DDBJ whole genome shotgun (WGS) entry which is preliminary data.</text>
</comment>
<keyword evidence="4" id="KW-1185">Reference proteome</keyword>
<gene>
    <name evidence="3" type="ORF">ACFFGH_12030</name>
</gene>
<evidence type="ECO:0000259" key="2">
    <source>
        <dbReference type="Pfam" id="PF03724"/>
    </source>
</evidence>
<dbReference type="PROSITE" id="PS51257">
    <property type="entry name" value="PROKAR_LIPOPROTEIN"/>
    <property type="match status" value="1"/>
</dbReference>